<evidence type="ECO:0008006" key="6">
    <source>
        <dbReference type="Google" id="ProtNLM"/>
    </source>
</evidence>
<gene>
    <name evidence="4" type="ORF">PPRIM_AZ9-3.1.T0870184</name>
</gene>
<dbReference type="Proteomes" id="UP000688137">
    <property type="component" value="Unassembled WGS sequence"/>
</dbReference>
<dbReference type="PROSITE" id="PS50005">
    <property type="entry name" value="TPR"/>
    <property type="match status" value="2"/>
</dbReference>
<dbReference type="PANTHER" id="PTHR44943:SF4">
    <property type="entry name" value="TPR REPEAT-CONTAINING PROTEIN MJ0798"/>
    <property type="match status" value="1"/>
</dbReference>
<feature type="repeat" description="TPR" evidence="3">
    <location>
        <begin position="252"/>
        <end position="285"/>
    </location>
</feature>
<reference evidence="4" key="1">
    <citation type="submission" date="2021-01" db="EMBL/GenBank/DDBJ databases">
        <authorList>
            <consortium name="Genoscope - CEA"/>
            <person name="William W."/>
        </authorList>
    </citation>
    <scope>NUCLEOTIDE SEQUENCE</scope>
</reference>
<dbReference type="InterPro" id="IPR051685">
    <property type="entry name" value="Ycf3/AcsC/BcsC/TPR_MFPF"/>
</dbReference>
<proteinExistence type="predicted"/>
<evidence type="ECO:0000256" key="3">
    <source>
        <dbReference type="PROSITE-ProRule" id="PRU00339"/>
    </source>
</evidence>
<evidence type="ECO:0000256" key="2">
    <source>
        <dbReference type="ARBA" id="ARBA00022803"/>
    </source>
</evidence>
<organism evidence="4 5">
    <name type="scientific">Paramecium primaurelia</name>
    <dbReference type="NCBI Taxonomy" id="5886"/>
    <lineage>
        <taxon>Eukaryota</taxon>
        <taxon>Sar</taxon>
        <taxon>Alveolata</taxon>
        <taxon>Ciliophora</taxon>
        <taxon>Intramacronucleata</taxon>
        <taxon>Oligohymenophorea</taxon>
        <taxon>Peniculida</taxon>
        <taxon>Parameciidae</taxon>
        <taxon>Paramecium</taxon>
    </lineage>
</organism>
<sequence length="434" mass="51149">MSCFNKVLTYLKTIIFNNHLTFSKIFQKLKNLINKLFIGKVFLKVIKLIVQCLMHMKKYHDVFEECDRIIKDDSQFYEISLKEIETLIKHQRFDQAIEIIEKEYPREVFSLFQQHIHLFNYENMNLQDSLNIKKIINITNQIILENLSKSKQSLFNLFEVLSDSQISLIKEINQTQYKNELNDLPDNKKEQTSNEIIEQTQFETTLNSTLEQDNQVNFNYQFGKFIGIPLEDLQSYQKLNLQDKKSPYEEFLNAHLYQGDILIKSENYKEAIKLFDKIIERDSNNWIAHKNKAQCLNLLELHEEAIQFSNLAIQIDSQRFGSYLIRGSSQLKLNRYEEAIESFQTVINLDKTQHKAYALNGVALHNLGRFQEAITQFDIALFIFQDVQYLIKKADSLFEIQKYSEAITAYEDALLAGTTDTDYIYEKLKSIQIN</sequence>
<dbReference type="AlphaFoldDB" id="A0A8S1NIR7"/>
<protein>
    <recommendedName>
        <fullName evidence="6">Tetratricopeptide repeat protein</fullName>
    </recommendedName>
</protein>
<dbReference type="OMA" id="HEEAMEY"/>
<dbReference type="InterPro" id="IPR019734">
    <property type="entry name" value="TPR_rpt"/>
</dbReference>
<dbReference type="PANTHER" id="PTHR44943">
    <property type="entry name" value="CELLULOSE SYNTHASE OPERON PROTEIN C"/>
    <property type="match status" value="1"/>
</dbReference>
<keyword evidence="1" id="KW-0677">Repeat</keyword>
<keyword evidence="2 3" id="KW-0802">TPR repeat</keyword>
<name>A0A8S1NIR7_PARPR</name>
<feature type="repeat" description="TPR" evidence="3">
    <location>
        <begin position="320"/>
        <end position="353"/>
    </location>
</feature>
<evidence type="ECO:0000256" key="1">
    <source>
        <dbReference type="ARBA" id="ARBA00022737"/>
    </source>
</evidence>
<evidence type="ECO:0000313" key="5">
    <source>
        <dbReference type="Proteomes" id="UP000688137"/>
    </source>
</evidence>
<dbReference type="SMART" id="SM00028">
    <property type="entry name" value="TPR"/>
    <property type="match status" value="5"/>
</dbReference>
<dbReference type="EMBL" id="CAJJDM010000090">
    <property type="protein sequence ID" value="CAD8091209.1"/>
    <property type="molecule type" value="Genomic_DNA"/>
</dbReference>
<comment type="caution">
    <text evidence="4">The sequence shown here is derived from an EMBL/GenBank/DDBJ whole genome shotgun (WGS) entry which is preliminary data.</text>
</comment>
<evidence type="ECO:0000313" key="4">
    <source>
        <dbReference type="EMBL" id="CAD8091209.1"/>
    </source>
</evidence>
<dbReference type="Pfam" id="PF12895">
    <property type="entry name" value="ANAPC3"/>
    <property type="match status" value="1"/>
</dbReference>
<accession>A0A8S1NIR7</accession>
<keyword evidence="5" id="KW-1185">Reference proteome</keyword>